<dbReference type="OrthoDB" id="3696204at2"/>
<dbReference type="eggNOG" id="ENOG502ZKE8">
    <property type="taxonomic scope" value="Bacteria"/>
</dbReference>
<reference evidence="1 2" key="1">
    <citation type="journal article" date="2007" name="Nat. Biotechnol.">
        <title>Complete genome sequence of the erythromycin-producing bacterium Saccharopolyspora erythraea NRRL23338.</title>
        <authorList>
            <person name="Oliynyk M."/>
            <person name="Samborskyy M."/>
            <person name="Lester J.B."/>
            <person name="Mironenko T."/>
            <person name="Scott N."/>
            <person name="Dickens S."/>
            <person name="Haydock S.F."/>
            <person name="Leadlay P.F."/>
        </authorList>
    </citation>
    <scope>NUCLEOTIDE SEQUENCE [LARGE SCALE GENOMIC DNA]</scope>
    <source>
        <strain evidence="2">ATCC 11635 / DSM 40517 / JCM 4748 / NBRC 13426 / NCIMB 8594 / NRRL 2338</strain>
    </source>
</reference>
<protein>
    <submittedName>
        <fullName evidence="1">Uncharacterized protein</fullName>
    </submittedName>
</protein>
<dbReference type="AlphaFoldDB" id="A4FBW4"/>
<dbReference type="Proteomes" id="UP000006728">
    <property type="component" value="Chromosome"/>
</dbReference>
<gene>
    <name evidence="1" type="ordered locus">SACE_2234</name>
</gene>
<dbReference type="EMBL" id="AM420293">
    <property type="protein sequence ID" value="CAM01539.1"/>
    <property type="molecule type" value="Genomic_DNA"/>
</dbReference>
<dbReference type="STRING" id="405948.SACE_2234"/>
<dbReference type="KEGG" id="sen:SACE_2234"/>
<dbReference type="HOGENOM" id="CLU_2784528_0_0_11"/>
<keyword evidence="2" id="KW-1185">Reference proteome</keyword>
<name>A4FBW4_SACEN</name>
<organism evidence="1 2">
    <name type="scientific">Saccharopolyspora erythraea (strain ATCC 11635 / DSM 40517 / JCM 4748 / NBRC 13426 / NCIMB 8594 / NRRL 2338)</name>
    <dbReference type="NCBI Taxonomy" id="405948"/>
    <lineage>
        <taxon>Bacteria</taxon>
        <taxon>Bacillati</taxon>
        <taxon>Actinomycetota</taxon>
        <taxon>Actinomycetes</taxon>
        <taxon>Pseudonocardiales</taxon>
        <taxon>Pseudonocardiaceae</taxon>
        <taxon>Saccharopolyspora</taxon>
    </lineage>
</organism>
<accession>A4FBW4</accession>
<evidence type="ECO:0000313" key="2">
    <source>
        <dbReference type="Proteomes" id="UP000006728"/>
    </source>
</evidence>
<evidence type="ECO:0000313" key="1">
    <source>
        <dbReference type="EMBL" id="CAM01539.1"/>
    </source>
</evidence>
<sequence>MDEERDRADIAGVPSAVCFTCGGFRKVSEPRIYLIQATADMWTGMTMGEWRTCPQCTGEGQLPGVRPPL</sequence>
<proteinExistence type="predicted"/>
<dbReference type="RefSeq" id="WP_009945890.1">
    <property type="nucleotide sequence ID" value="NC_009142.1"/>
</dbReference>